<organism evidence="5 6">
    <name type="scientific">Pseudodesulfovibrio aespoeensis (strain ATCC 700646 / DSM 10631 / Aspo-2)</name>
    <name type="common">Desulfovibrio aespoeensis</name>
    <dbReference type="NCBI Taxonomy" id="643562"/>
    <lineage>
        <taxon>Bacteria</taxon>
        <taxon>Pseudomonadati</taxon>
        <taxon>Thermodesulfobacteriota</taxon>
        <taxon>Desulfovibrionia</taxon>
        <taxon>Desulfovibrionales</taxon>
        <taxon>Desulfovibrionaceae</taxon>
    </lineage>
</organism>
<dbReference type="InterPro" id="IPR004821">
    <property type="entry name" value="Cyt_trans-like"/>
</dbReference>
<evidence type="ECO:0000256" key="1">
    <source>
        <dbReference type="ARBA" id="ARBA00023268"/>
    </source>
</evidence>
<name>E6VR06_PSEA9</name>
<dbReference type="STRING" id="643562.Daes_1977"/>
<dbReference type="OrthoDB" id="9795543at2"/>
<dbReference type="SUPFAM" id="SSF52374">
    <property type="entry name" value="Nucleotidylyl transferase"/>
    <property type="match status" value="1"/>
</dbReference>
<dbReference type="HOGENOM" id="CLU_534032_0_0_7"/>
<dbReference type="eggNOG" id="COG2870">
    <property type="taxonomic scope" value="Bacteria"/>
</dbReference>
<accession>E6VR06</accession>
<keyword evidence="6" id="KW-1185">Reference proteome</keyword>
<sequence>MIIDKKIKSLDELIEVVAEFRKQGRKVVHCHGVFDLLHIGHIRYFRQAAQWGDVLVVTVSPDRFVDKGSHRPAFTEVLRAEAVASQDVVDFVAINQWPTAEELLRKLRPDVYVKGSDFKSIDSDPTGKLRLEAEVCEEIGAELRLTQEIVFSSTNLINRFMSAFPDEVKEYLEIFRSRYTIGDIEEILDRMKSLEVTVVGDTILDDYHYCNPLGASSKEPVMAFSHLDSDMFAGGVLAVANHLSNLVKQVHLFTVLGETDTREDMIRESLNANVTPFFEYQKNAPTIRKRRYIEGYSMTKLFEIYHMDDSGLDRQADERLRAKLMERAMKTDLVVAADFGHGAISPLCREELVKVPFLAVNTQANAGNRGFHTISSYGRCDFISLAEPELRLDTRDKQTGVIPLTDMVRTRMGASMVAVTRGKKGSYVQTVDGLGVLVPAFASKVVDKIGSGDAFFSVAALAACLKVRPELVAFLGNVVGAIAVGIVGNKMPVTRDAIMKHVTSLLK</sequence>
<evidence type="ECO:0000259" key="4">
    <source>
        <dbReference type="Pfam" id="PF01467"/>
    </source>
</evidence>
<evidence type="ECO:0000313" key="6">
    <source>
        <dbReference type="Proteomes" id="UP000002191"/>
    </source>
</evidence>
<evidence type="ECO:0000259" key="3">
    <source>
        <dbReference type="Pfam" id="PF00294"/>
    </source>
</evidence>
<dbReference type="Gene3D" id="3.40.1190.20">
    <property type="match status" value="1"/>
</dbReference>
<dbReference type="KEGG" id="das:Daes_1977"/>
<proteinExistence type="predicted"/>
<dbReference type="Pfam" id="PF00294">
    <property type="entry name" value="PfkB"/>
    <property type="match status" value="1"/>
</dbReference>
<dbReference type="NCBIfam" id="TIGR00125">
    <property type="entry name" value="cyt_tran_rel"/>
    <property type="match status" value="1"/>
</dbReference>
<dbReference type="Pfam" id="PF01467">
    <property type="entry name" value="CTP_transf_like"/>
    <property type="match status" value="1"/>
</dbReference>
<dbReference type="EMBL" id="CP002431">
    <property type="protein sequence ID" value="ADU62986.1"/>
    <property type="molecule type" value="Genomic_DNA"/>
</dbReference>
<dbReference type="SUPFAM" id="SSF53613">
    <property type="entry name" value="Ribokinase-like"/>
    <property type="match status" value="1"/>
</dbReference>
<dbReference type="Proteomes" id="UP000002191">
    <property type="component" value="Chromosome"/>
</dbReference>
<keyword evidence="1" id="KW-0511">Multifunctional enzyme</keyword>
<dbReference type="GO" id="GO:0033785">
    <property type="term" value="F:heptose 7-phosphate kinase activity"/>
    <property type="evidence" value="ECO:0007669"/>
    <property type="project" value="TreeGrafter"/>
</dbReference>
<dbReference type="InterPro" id="IPR029056">
    <property type="entry name" value="Ribokinase-like"/>
</dbReference>
<feature type="domain" description="Cytidyltransferase-like" evidence="4">
    <location>
        <begin position="31"/>
        <end position="156"/>
    </location>
</feature>
<reference evidence="6" key="1">
    <citation type="submission" date="2010-12" db="EMBL/GenBank/DDBJ databases">
        <title>Complete sequence of Desulfovibrio aespoeensis Aspo-2.</title>
        <authorList>
            <consortium name="US DOE Joint Genome Institute"/>
            <person name="Lucas S."/>
            <person name="Copeland A."/>
            <person name="Lapidus A."/>
            <person name="Cheng J.-F."/>
            <person name="Goodwin L."/>
            <person name="Pitluck S."/>
            <person name="Chertkov O."/>
            <person name="Misra M."/>
            <person name="Detter J.C."/>
            <person name="Han C."/>
            <person name="Tapia R."/>
            <person name="Land M."/>
            <person name="Hauser L."/>
            <person name="Kyrpides N."/>
            <person name="Ivanova N."/>
            <person name="Ovchinnikova G."/>
            <person name="Pedersen K."/>
            <person name="Jagevall S."/>
            <person name="Hazen T."/>
            <person name="Woyke T."/>
        </authorList>
    </citation>
    <scope>NUCLEOTIDE SEQUENCE [LARGE SCALE GENOMIC DNA]</scope>
    <source>
        <strain evidence="6">ATCC 700646 / DSM 10631 / Aspo-2</strain>
    </source>
</reference>
<dbReference type="AlphaFoldDB" id="E6VR06"/>
<protein>
    <submittedName>
        <fullName evidence="5">Cytidyltransferase-related domain protein</fullName>
    </submittedName>
</protein>
<dbReference type="InterPro" id="IPR014729">
    <property type="entry name" value="Rossmann-like_a/b/a_fold"/>
</dbReference>
<dbReference type="RefSeq" id="WP_013514899.1">
    <property type="nucleotide sequence ID" value="NC_014844.1"/>
</dbReference>
<keyword evidence="5" id="KW-0808">Transferase</keyword>
<dbReference type="GO" id="GO:0005829">
    <property type="term" value="C:cytosol"/>
    <property type="evidence" value="ECO:0007669"/>
    <property type="project" value="TreeGrafter"/>
</dbReference>
<gene>
    <name evidence="5" type="ordered locus">Daes_1977</name>
</gene>
<evidence type="ECO:0000256" key="2">
    <source>
        <dbReference type="ARBA" id="ARBA00023277"/>
    </source>
</evidence>
<dbReference type="eggNOG" id="COG0615">
    <property type="taxonomic scope" value="Bacteria"/>
</dbReference>
<dbReference type="PANTHER" id="PTHR46969">
    <property type="entry name" value="BIFUNCTIONAL PROTEIN HLDE"/>
    <property type="match status" value="1"/>
</dbReference>
<reference evidence="5 6" key="2">
    <citation type="journal article" date="2014" name="Genome Announc.">
        <title>Complete Genome Sequence of the Subsurface, Mesophilic Sulfate-Reducing Bacterium Desulfovibrio aespoeensis Aspo-2.</title>
        <authorList>
            <person name="Pedersen K."/>
            <person name="Bengtsson A."/>
            <person name="Edlund J."/>
            <person name="Rabe L."/>
            <person name="Hazen T."/>
            <person name="Chakraborty R."/>
            <person name="Goodwin L."/>
            <person name="Shapiro N."/>
        </authorList>
    </citation>
    <scope>NUCLEOTIDE SEQUENCE [LARGE SCALE GENOMIC DNA]</scope>
    <source>
        <strain evidence="6">ATCC 700646 / DSM 10631 / Aspo-2</strain>
    </source>
</reference>
<feature type="domain" description="Carbohydrate kinase PfkB" evidence="3">
    <location>
        <begin position="232"/>
        <end position="485"/>
    </location>
</feature>
<evidence type="ECO:0000313" key="5">
    <source>
        <dbReference type="EMBL" id="ADU62986.1"/>
    </source>
</evidence>
<dbReference type="InterPro" id="IPR011611">
    <property type="entry name" value="PfkB_dom"/>
</dbReference>
<dbReference type="GO" id="GO:0033786">
    <property type="term" value="F:heptose-1-phosphate adenylyltransferase activity"/>
    <property type="evidence" value="ECO:0007669"/>
    <property type="project" value="TreeGrafter"/>
</dbReference>
<dbReference type="PANTHER" id="PTHR46969:SF1">
    <property type="entry name" value="BIFUNCTIONAL PROTEIN HLDE"/>
    <property type="match status" value="1"/>
</dbReference>
<keyword evidence="2" id="KW-0119">Carbohydrate metabolism</keyword>
<dbReference type="Gene3D" id="3.40.50.620">
    <property type="entry name" value="HUPs"/>
    <property type="match status" value="1"/>
</dbReference>